<evidence type="ECO:0000313" key="1">
    <source>
        <dbReference type="EMBL" id="QJA45885.1"/>
    </source>
</evidence>
<dbReference type="EMBL" id="MT144616">
    <property type="protein sequence ID" value="QJH95261.1"/>
    <property type="molecule type" value="Genomic_DNA"/>
</dbReference>
<dbReference type="AlphaFoldDB" id="A0A6H1ZF47"/>
<dbReference type="EMBL" id="MT143999">
    <property type="protein sequence ID" value="QJA45885.1"/>
    <property type="molecule type" value="Genomic_DNA"/>
</dbReference>
<organism evidence="1">
    <name type="scientific">viral metagenome</name>
    <dbReference type="NCBI Taxonomy" id="1070528"/>
    <lineage>
        <taxon>unclassified sequences</taxon>
        <taxon>metagenomes</taxon>
        <taxon>organismal metagenomes</taxon>
    </lineage>
</organism>
<reference evidence="1" key="1">
    <citation type="submission" date="2020-03" db="EMBL/GenBank/DDBJ databases">
        <title>The deep terrestrial virosphere.</title>
        <authorList>
            <person name="Holmfeldt K."/>
            <person name="Nilsson E."/>
            <person name="Simone D."/>
            <person name="Lopez-Fernandez M."/>
            <person name="Wu X."/>
            <person name="de Brujin I."/>
            <person name="Lundin D."/>
            <person name="Andersson A."/>
            <person name="Bertilsson S."/>
            <person name="Dopson M."/>
        </authorList>
    </citation>
    <scope>NUCLEOTIDE SEQUENCE</scope>
    <source>
        <strain evidence="1">TM448A00287</strain>
        <strain evidence="2">TM448B00362</strain>
    </source>
</reference>
<accession>A0A6H1ZF47</accession>
<proteinExistence type="predicted"/>
<evidence type="ECO:0000313" key="2">
    <source>
        <dbReference type="EMBL" id="QJH95261.1"/>
    </source>
</evidence>
<protein>
    <submittedName>
        <fullName evidence="1">Uncharacterized protein</fullName>
    </submittedName>
</protein>
<sequence length="75" mass="8444">MIKIISWLALNLVSVLGIIQAVIKLVKEICTAVVNLLFPLFPDNGKFEKAVLKVRAIVEIADTWVEKIKQFLLPK</sequence>
<name>A0A6H1ZF47_9ZZZZ</name>
<gene>
    <name evidence="1" type="ORF">TM448A00287_0007</name>
    <name evidence="2" type="ORF">TM448B00362_0007</name>
</gene>